<organism evidence="2 3">
    <name type="scientific">Paenibacillus mucilaginosus (strain KNP414)</name>
    <dbReference type="NCBI Taxonomy" id="1036673"/>
    <lineage>
        <taxon>Bacteria</taxon>
        <taxon>Bacillati</taxon>
        <taxon>Bacillota</taxon>
        <taxon>Bacilli</taxon>
        <taxon>Bacillales</taxon>
        <taxon>Paenibacillaceae</taxon>
        <taxon>Paenibacillus</taxon>
    </lineage>
</organism>
<reference evidence="2 3" key="2">
    <citation type="journal article" date="2013" name="Genome Announc.">
        <title>Genome Sequence of Growth-Improving Paenibacillus mucilaginosus Strain KNP414.</title>
        <authorList>
            <person name="Lu J.J."/>
            <person name="Wang J.F."/>
            <person name="Hu X.F."/>
        </authorList>
    </citation>
    <scope>NUCLEOTIDE SEQUENCE [LARGE SCALE GENOMIC DNA]</scope>
    <source>
        <strain evidence="2 3">KNP414</strain>
    </source>
</reference>
<dbReference type="PANTHER" id="PTHR28255">
    <property type="match status" value="1"/>
</dbReference>
<dbReference type="PATRIC" id="fig|1036673.3.peg.5837"/>
<sequence length="161" mass="18326">MLELERKVKEMEEQERVFQFEEFTHETALELGLLLVQEAKRSGVRVTVDITRSGQRLFLHAMEGTTVGNEDWIRRKNNLTGRFGRSSWHTAMRLRLQGEELERDYGLPVKDYAAAGGSFPLHVKGEGILGTITVSGLPDQEDHDLVIGALQKYFDGLRQPE</sequence>
<dbReference type="Proteomes" id="UP000006620">
    <property type="component" value="Chromosome"/>
</dbReference>
<proteinExistence type="inferred from homology"/>
<dbReference type="PANTHER" id="PTHR28255:SF1">
    <property type="entry name" value="UPF0303 PROTEIN YBR137W"/>
    <property type="match status" value="1"/>
</dbReference>
<name>F8FKB9_PAEMK</name>
<dbReference type="Pfam" id="PF03928">
    <property type="entry name" value="HbpS-like"/>
    <property type="match status" value="1"/>
</dbReference>
<dbReference type="HOGENOM" id="CLU_101036_2_1_9"/>
<dbReference type="HAMAP" id="MF_00761">
    <property type="entry name" value="UPF0303"/>
    <property type="match status" value="1"/>
</dbReference>
<dbReference type="InterPro" id="IPR010371">
    <property type="entry name" value="YBR137W-like"/>
</dbReference>
<dbReference type="EMBL" id="CP002869">
    <property type="protein sequence ID" value="AEI44800.1"/>
    <property type="molecule type" value="Genomic_DNA"/>
</dbReference>
<reference evidence="3" key="1">
    <citation type="submission" date="2011-06" db="EMBL/GenBank/DDBJ databases">
        <title>Complete genome sequence of Paenibacillus mucilaginosus KNP414.</title>
        <authorList>
            <person name="Wang J."/>
            <person name="Hu S."/>
            <person name="Hu X."/>
            <person name="Zhang B."/>
            <person name="Dong D."/>
            <person name="Zhang S."/>
            <person name="Zhao K."/>
            <person name="Wu D."/>
        </authorList>
    </citation>
    <scope>NUCLEOTIDE SEQUENCE [LARGE SCALE GENOMIC DNA]</scope>
    <source>
        <strain evidence="3">KNP414</strain>
    </source>
</reference>
<dbReference type="Gene3D" id="3.30.450.150">
    <property type="entry name" value="Haem-degrading domain"/>
    <property type="match status" value="1"/>
</dbReference>
<comment type="similarity">
    <text evidence="1">Belongs to the UPF0303 family.</text>
</comment>
<dbReference type="RefSeq" id="WP_013919944.1">
    <property type="nucleotide sequence ID" value="NC_015690.1"/>
</dbReference>
<accession>F8FKB9</accession>
<dbReference type="NCBIfam" id="NF002696">
    <property type="entry name" value="PRK02487.1-5"/>
    <property type="match status" value="1"/>
</dbReference>
<gene>
    <name evidence="2" type="ordered locus">KNP414_06278</name>
</gene>
<evidence type="ECO:0000313" key="2">
    <source>
        <dbReference type="EMBL" id="AEI44800.1"/>
    </source>
</evidence>
<protein>
    <recommendedName>
        <fullName evidence="1">UPF0303 protein KNP414_06278</fullName>
    </recommendedName>
</protein>
<dbReference type="InterPro" id="IPR005624">
    <property type="entry name" value="PduO/GlcC-like"/>
</dbReference>
<dbReference type="InterPro" id="IPR038084">
    <property type="entry name" value="PduO/GlcC-like_sf"/>
</dbReference>
<evidence type="ECO:0000313" key="3">
    <source>
        <dbReference type="Proteomes" id="UP000006620"/>
    </source>
</evidence>
<dbReference type="SUPFAM" id="SSF143744">
    <property type="entry name" value="GlcG-like"/>
    <property type="match status" value="1"/>
</dbReference>
<dbReference type="PIRSF" id="PIRSF008757">
    <property type="entry name" value="UCP008757"/>
    <property type="match status" value="1"/>
</dbReference>
<evidence type="ECO:0000256" key="1">
    <source>
        <dbReference type="HAMAP-Rule" id="MF_00761"/>
    </source>
</evidence>
<dbReference type="AlphaFoldDB" id="F8FKB9"/>
<dbReference type="KEGG" id="pms:KNP414_06278"/>